<sequence length="152" mass="16684">MRFSFTTVTAALLALVAGASAIALPDEAAAQKAQCAIRGELDRRDLHLIQPMHRNTLILYKLDKVSWPSGLHLWPILVATCESRLTKTARGTDSRLRTSLRAPYLHSSRPALLGMKAGYDFIQAEDLFPHVPFSVPSETPSVHQPLDATKAV</sequence>
<gene>
    <name evidence="2" type="ORF">LshimejAT787_0700150</name>
</gene>
<keyword evidence="3" id="KW-1185">Reference proteome</keyword>
<dbReference type="EMBL" id="BRPK01000007">
    <property type="protein sequence ID" value="GLB39505.1"/>
    <property type="molecule type" value="Genomic_DNA"/>
</dbReference>
<dbReference type="Proteomes" id="UP001063166">
    <property type="component" value="Unassembled WGS sequence"/>
</dbReference>
<reference evidence="2" key="1">
    <citation type="submission" date="2022-07" db="EMBL/GenBank/DDBJ databases">
        <title>The genome of Lyophyllum shimeji provides insight into the initial evolution of ectomycorrhizal fungal genome.</title>
        <authorList>
            <person name="Kobayashi Y."/>
            <person name="Shibata T."/>
            <person name="Hirakawa H."/>
            <person name="Shigenobu S."/>
            <person name="Nishiyama T."/>
            <person name="Yamada A."/>
            <person name="Hasebe M."/>
            <person name="Kawaguchi M."/>
        </authorList>
    </citation>
    <scope>NUCLEOTIDE SEQUENCE</scope>
    <source>
        <strain evidence="2">AT787</strain>
    </source>
</reference>
<dbReference type="PROSITE" id="PS50096">
    <property type="entry name" value="IQ"/>
    <property type="match status" value="1"/>
</dbReference>
<name>A0A9P3UPW7_LYOSH</name>
<keyword evidence="1" id="KW-0732">Signal</keyword>
<organism evidence="2 3">
    <name type="scientific">Lyophyllum shimeji</name>
    <name type="common">Hon-shimeji</name>
    <name type="synonym">Tricholoma shimeji</name>
    <dbReference type="NCBI Taxonomy" id="47721"/>
    <lineage>
        <taxon>Eukaryota</taxon>
        <taxon>Fungi</taxon>
        <taxon>Dikarya</taxon>
        <taxon>Basidiomycota</taxon>
        <taxon>Agaricomycotina</taxon>
        <taxon>Agaricomycetes</taxon>
        <taxon>Agaricomycetidae</taxon>
        <taxon>Agaricales</taxon>
        <taxon>Tricholomatineae</taxon>
        <taxon>Lyophyllaceae</taxon>
        <taxon>Lyophyllum</taxon>
    </lineage>
</organism>
<evidence type="ECO:0000313" key="2">
    <source>
        <dbReference type="EMBL" id="GLB39505.1"/>
    </source>
</evidence>
<feature type="signal peptide" evidence="1">
    <location>
        <begin position="1"/>
        <end position="21"/>
    </location>
</feature>
<comment type="caution">
    <text evidence="2">The sequence shown here is derived from an EMBL/GenBank/DDBJ whole genome shotgun (WGS) entry which is preliminary data.</text>
</comment>
<accession>A0A9P3UPW7</accession>
<dbReference type="AlphaFoldDB" id="A0A9P3UPW7"/>
<protein>
    <submittedName>
        <fullName evidence="2">Uncharacterized protein</fullName>
    </submittedName>
</protein>
<proteinExistence type="predicted"/>
<evidence type="ECO:0000256" key="1">
    <source>
        <dbReference type="SAM" id="SignalP"/>
    </source>
</evidence>
<evidence type="ECO:0000313" key="3">
    <source>
        <dbReference type="Proteomes" id="UP001063166"/>
    </source>
</evidence>
<feature type="chain" id="PRO_5040467009" evidence="1">
    <location>
        <begin position="22"/>
        <end position="152"/>
    </location>
</feature>